<accession>A0A2N6QQA3</accession>
<dbReference type="EMBL" id="PNGJ01000006">
    <property type="protein sequence ID" value="PMC23935.1"/>
    <property type="molecule type" value="Genomic_DNA"/>
</dbReference>
<protein>
    <submittedName>
        <fullName evidence="1">Uncharacterized protein</fullName>
    </submittedName>
</protein>
<dbReference type="Proteomes" id="UP000235564">
    <property type="component" value="Unassembled WGS sequence"/>
</dbReference>
<evidence type="ECO:0000313" key="1">
    <source>
        <dbReference type="EMBL" id="PMC23935.1"/>
    </source>
</evidence>
<sequence>MKRNINFFLTMLAGLVGGTSCTPSQDESFGDAVQQTAIAKVDMMPNLPETYQMLKWKQKAIDFDAYVFNWNNQDKLGSLIWEDNTQRNVKQPTFGLYTALGDIRQGPKHNGGEFHESLNSLAAILGAGLVGIDKTNQDGRNYVKMVQNYFNSANGWNIVMNNTNPQVANLGGGYGRDWWYDVLPNALYFAMSDVFPGVDGADAIMRSIAEQFTKADSVLNGNYDYSYFDYGKMRGGRSHIPYQQDAAGGHAYVLLCAYHKFGDARYLQHAKSAIAALENQKESRFYEALLPLGCYTAAYLNATQDTKYDVHKLLDWVFDGCKAKDGRTGWGIIEGKWGNYDVRGLQGSTTDLGGYAFLMNSIKPAWPFVPMVKYEPQFARAIGKWLLNNASASRLFFPDNIDIKNQWAPELRDLTRNNIAYEGLRKVDDYGKPELKGVSPVAIGDGPKWIEGNPTTSMMSLYSTSPIGIFGGIIDTTDVKGILRLDCNATDFFAERPYPVYLVYNPYDKDMTITYQTKQKADLFDIVGKRYIAKNVKGNKKIELPANQACVIFELPAGMELSVKDGKIVDQKNNIISYK</sequence>
<evidence type="ECO:0000313" key="2">
    <source>
        <dbReference type="Proteomes" id="UP000235564"/>
    </source>
</evidence>
<gene>
    <name evidence="1" type="ORF">CJ231_08560</name>
</gene>
<organism evidence="1 2">
    <name type="scientific">Hoylesella buccalis</name>
    <dbReference type="NCBI Taxonomy" id="28127"/>
    <lineage>
        <taxon>Bacteria</taxon>
        <taxon>Pseudomonadati</taxon>
        <taxon>Bacteroidota</taxon>
        <taxon>Bacteroidia</taxon>
        <taxon>Bacteroidales</taxon>
        <taxon>Prevotellaceae</taxon>
        <taxon>Hoylesella</taxon>
    </lineage>
</organism>
<comment type="caution">
    <text evidence="1">The sequence shown here is derived from an EMBL/GenBank/DDBJ whole genome shotgun (WGS) entry which is preliminary data.</text>
</comment>
<dbReference type="RefSeq" id="WP_102697580.1">
    <property type="nucleotide sequence ID" value="NZ_PNGJ01000006.1"/>
</dbReference>
<dbReference type="OrthoDB" id="1654671at2"/>
<dbReference type="PROSITE" id="PS51257">
    <property type="entry name" value="PROKAR_LIPOPROTEIN"/>
    <property type="match status" value="1"/>
</dbReference>
<dbReference type="AlphaFoldDB" id="A0A2N6QQA3"/>
<reference evidence="1 2" key="1">
    <citation type="submission" date="2017-09" db="EMBL/GenBank/DDBJ databases">
        <title>Bacterial strain isolated from the female urinary microbiota.</title>
        <authorList>
            <person name="Thomas-White K."/>
            <person name="Kumar N."/>
            <person name="Forster S."/>
            <person name="Putonti C."/>
            <person name="Lawley T."/>
            <person name="Wolfe A.J."/>
        </authorList>
    </citation>
    <scope>NUCLEOTIDE SEQUENCE [LARGE SCALE GENOMIC DNA]</scope>
    <source>
        <strain evidence="1 2">UMB0536</strain>
    </source>
</reference>
<name>A0A2N6QQA3_9BACT</name>
<proteinExistence type="predicted"/>